<proteinExistence type="predicted"/>
<dbReference type="VEuPathDB" id="FungiDB:PHYBLDRAFT_153527"/>
<dbReference type="RefSeq" id="XP_018283325.1">
    <property type="nucleotide sequence ID" value="XM_018433174.1"/>
</dbReference>
<sequence length="335" mass="38511">MSNPQLADWAKETYGLQKVSDASTISKILKRGDQGLIMQANQIEEAVILWINIAENNQIPITWELIKTKATIFAERIGVNDFNASQGWMEKFGKHHCIKMNRIHGEAGSTDIESLQIDKTAIKEKIEAYSACDIYNFDETVLFYAASPRTTISRQKFSGWKENKKRLTVGLLCNADGTDKWSDILMIGHARRPNCFNKNNKKQEAVDHGFSMYHYNSNAYMTQSIFQVFLHRFDCSMKAQNCKVLLILDNFSGHIVNYVPTNVELLFLPPNTTSHLQPLDSGIIWAFKAYFKRKQYAKAYQYIGMIQNDQQNKIGAIDKIFEIDQLWAMKEIREV</sequence>
<reference evidence="4" key="1">
    <citation type="submission" date="2015-06" db="EMBL/GenBank/DDBJ databases">
        <title>Expansion of signal transduction pathways in fungi by whole-genome duplication.</title>
        <authorList>
            <consortium name="DOE Joint Genome Institute"/>
            <person name="Corrochano L.M."/>
            <person name="Kuo A."/>
            <person name="Marcet-Houben M."/>
            <person name="Polaino S."/>
            <person name="Salamov A."/>
            <person name="Villalobos J.M."/>
            <person name="Alvarez M.I."/>
            <person name="Avalos J."/>
            <person name="Benito E.P."/>
            <person name="Benoit I."/>
            <person name="Burger G."/>
            <person name="Camino L.P."/>
            <person name="Canovas D."/>
            <person name="Cerda-Olmedo E."/>
            <person name="Cheng J.-F."/>
            <person name="Dominguez A."/>
            <person name="Elias M."/>
            <person name="Eslava A.P."/>
            <person name="Glaser F."/>
            <person name="Grimwood J."/>
            <person name="Gutierrez G."/>
            <person name="Heitman J."/>
            <person name="Henrissat B."/>
            <person name="Iturriaga E.A."/>
            <person name="Lang B.F."/>
            <person name="Lavin J.L."/>
            <person name="Lee S."/>
            <person name="Li W."/>
            <person name="Lindquist E."/>
            <person name="Lopez-Garcia S."/>
            <person name="Luque E.M."/>
            <person name="Marcos A.T."/>
            <person name="Martin J."/>
            <person name="McCluskey K."/>
            <person name="Medina H.R."/>
            <person name="Miralles-Duran A."/>
            <person name="Miyazaki A."/>
            <person name="Munoz-Torres E."/>
            <person name="Oguiza J.A."/>
            <person name="Ohm R."/>
            <person name="Olmedo M."/>
            <person name="Orejas M."/>
            <person name="Ortiz-Castellanos L."/>
            <person name="Pisabarro A.G."/>
            <person name="Rodriguez-Romero J."/>
            <person name="Ruiz-Herrera J."/>
            <person name="Ruiz-Vazquez R."/>
            <person name="Sanz C."/>
            <person name="Schackwitz W."/>
            <person name="Schmutz J."/>
            <person name="Shahriari M."/>
            <person name="Shelest E."/>
            <person name="Silva-Franco F."/>
            <person name="Soanes D."/>
            <person name="Syed K."/>
            <person name="Tagua V.G."/>
            <person name="Talbot N.J."/>
            <person name="Thon M."/>
            <person name="De vries R.P."/>
            <person name="Wiebenga A."/>
            <person name="Yadav J.S."/>
            <person name="Braun E.L."/>
            <person name="Baker S."/>
            <person name="Garre V."/>
            <person name="Horwitz B."/>
            <person name="Torres-Martinez S."/>
            <person name="Idnurm A."/>
            <person name="Herrera-Estrella A."/>
            <person name="Gabaldon T."/>
            <person name="Grigoriev I.V."/>
        </authorList>
    </citation>
    <scope>NUCLEOTIDE SEQUENCE [LARGE SCALE GENOMIC DNA]</scope>
    <source>
        <strain evidence="4">NRRL 1555(-)</strain>
    </source>
</reference>
<dbReference type="GO" id="GO:0005634">
    <property type="term" value="C:nucleus"/>
    <property type="evidence" value="ECO:0007669"/>
    <property type="project" value="TreeGrafter"/>
</dbReference>
<evidence type="ECO:0000313" key="4">
    <source>
        <dbReference type="Proteomes" id="UP000077315"/>
    </source>
</evidence>
<dbReference type="Pfam" id="PF03184">
    <property type="entry name" value="DDE_1"/>
    <property type="match status" value="1"/>
</dbReference>
<accession>A0A162W884</accession>
<dbReference type="PANTHER" id="PTHR19303">
    <property type="entry name" value="TRANSPOSON"/>
    <property type="match status" value="1"/>
</dbReference>
<feature type="domain" description="HTH CENPB-type" evidence="2">
    <location>
        <begin position="31"/>
        <end position="102"/>
    </location>
</feature>
<protein>
    <submittedName>
        <fullName evidence="3">Homeodomain-like DNA binding domain-containing transcription factor</fullName>
    </submittedName>
</protein>
<dbReference type="PROSITE" id="PS51253">
    <property type="entry name" value="HTH_CENPB"/>
    <property type="match status" value="1"/>
</dbReference>
<dbReference type="Pfam" id="PF03221">
    <property type="entry name" value="HTH_Tnp_Tc5"/>
    <property type="match status" value="1"/>
</dbReference>
<evidence type="ECO:0000256" key="1">
    <source>
        <dbReference type="ARBA" id="ARBA00023125"/>
    </source>
</evidence>
<dbReference type="InterPro" id="IPR004875">
    <property type="entry name" value="DDE_SF_endonuclease_dom"/>
</dbReference>
<dbReference type="InterPro" id="IPR006600">
    <property type="entry name" value="HTH_CenpB_DNA-bd_dom"/>
</dbReference>
<keyword evidence="4" id="KW-1185">Reference proteome</keyword>
<dbReference type="FunCoup" id="A0A162W884">
    <property type="interactions" value="230"/>
</dbReference>
<dbReference type="SUPFAM" id="SSF46689">
    <property type="entry name" value="Homeodomain-like"/>
    <property type="match status" value="1"/>
</dbReference>
<dbReference type="GeneID" id="28994080"/>
<evidence type="ECO:0000313" key="3">
    <source>
        <dbReference type="EMBL" id="OAD65285.1"/>
    </source>
</evidence>
<organism evidence="3 4">
    <name type="scientific">Phycomyces blakesleeanus (strain ATCC 8743b / DSM 1359 / FGSC 10004 / NBRC 33097 / NRRL 1555)</name>
    <dbReference type="NCBI Taxonomy" id="763407"/>
    <lineage>
        <taxon>Eukaryota</taxon>
        <taxon>Fungi</taxon>
        <taxon>Fungi incertae sedis</taxon>
        <taxon>Mucoromycota</taxon>
        <taxon>Mucoromycotina</taxon>
        <taxon>Mucoromycetes</taxon>
        <taxon>Mucorales</taxon>
        <taxon>Phycomycetaceae</taxon>
        <taxon>Phycomyces</taxon>
    </lineage>
</organism>
<keyword evidence="3" id="KW-0371">Homeobox</keyword>
<dbReference type="InterPro" id="IPR009057">
    <property type="entry name" value="Homeodomain-like_sf"/>
</dbReference>
<dbReference type="EMBL" id="KV441029">
    <property type="protein sequence ID" value="OAD65285.1"/>
    <property type="molecule type" value="Genomic_DNA"/>
</dbReference>
<keyword evidence="1 3" id="KW-0238">DNA-binding</keyword>
<dbReference type="OrthoDB" id="2439524at2759"/>
<dbReference type="SMART" id="SM00674">
    <property type="entry name" value="CENPB"/>
    <property type="match status" value="1"/>
</dbReference>
<evidence type="ECO:0000259" key="2">
    <source>
        <dbReference type="PROSITE" id="PS51253"/>
    </source>
</evidence>
<dbReference type="GO" id="GO:0003677">
    <property type="term" value="F:DNA binding"/>
    <property type="evidence" value="ECO:0007669"/>
    <property type="project" value="UniProtKB-KW"/>
</dbReference>
<dbReference type="InParanoid" id="A0A162W884"/>
<dbReference type="Proteomes" id="UP000077315">
    <property type="component" value="Unassembled WGS sequence"/>
</dbReference>
<gene>
    <name evidence="3" type="ORF">PHYBLDRAFT_153527</name>
</gene>
<dbReference type="AlphaFoldDB" id="A0A162W884"/>
<dbReference type="PANTHER" id="PTHR19303:SF73">
    <property type="entry name" value="PROTEIN PDC2"/>
    <property type="match status" value="1"/>
</dbReference>
<dbReference type="InterPro" id="IPR050863">
    <property type="entry name" value="CenT-Element_Derived"/>
</dbReference>
<dbReference type="Gene3D" id="1.10.10.60">
    <property type="entry name" value="Homeodomain-like"/>
    <property type="match status" value="1"/>
</dbReference>
<name>A0A162W884_PHYB8</name>